<evidence type="ECO:0008006" key="7">
    <source>
        <dbReference type="Google" id="ProtNLM"/>
    </source>
</evidence>
<dbReference type="Gene3D" id="2.60.40.2500">
    <property type="match status" value="1"/>
</dbReference>
<name>A0ABQ6QFE9_9GAMM</name>
<keyword evidence="2 4" id="KW-0732">Signal</keyword>
<sequence>MKNSILAMAIAMTLSATVSAQQQATLQLPPPTPAQPPVLDARPQPAAAAAPAVVTAPPATPAPKPKARRAAAQRKPAQPADPYADLPINEPAREALRRSDAWSGNNSATVSTGADGRVVFVFGESMPTVVCSPLRMCDIELQPGEMVVEEPHIGDGVRWSVSPGIIGEGANRQTHVIVKPTQAGLDTNLLIPTTRRMYRLRLVSSETNYVSVVSFSYPQDQRAAWDMAIAKQAAEEDEVVAELPSMSVDALDFDFGVTVKKGRPRWKPVRVFSDGERTYIQLPQGTTHQDAPAVVALARDGSEQLVNFRLRGNYVMVDRVLDRAALISGVDGQGERVEIEHRCAVRSVFGNCKG</sequence>
<evidence type="ECO:0000256" key="1">
    <source>
        <dbReference type="ARBA" id="ARBA00006135"/>
    </source>
</evidence>
<dbReference type="Pfam" id="PF03524">
    <property type="entry name" value="CagX"/>
    <property type="match status" value="1"/>
</dbReference>
<feature type="chain" id="PRO_5046972091" description="P-type conjugative transfer protein TrbG" evidence="4">
    <location>
        <begin position="21"/>
        <end position="354"/>
    </location>
</feature>
<dbReference type="InterPro" id="IPR033645">
    <property type="entry name" value="VirB9/CagX/TrbG_C"/>
</dbReference>
<organism evidence="5 6">
    <name type="scientific">Stenotrophomonas sepilia</name>
    <dbReference type="NCBI Taxonomy" id="2860290"/>
    <lineage>
        <taxon>Bacteria</taxon>
        <taxon>Pseudomonadati</taxon>
        <taxon>Pseudomonadota</taxon>
        <taxon>Gammaproteobacteria</taxon>
        <taxon>Lysobacterales</taxon>
        <taxon>Lysobacteraceae</taxon>
        <taxon>Stenotrophomonas</taxon>
        <taxon>Stenotrophomonas maltophilia group</taxon>
    </lineage>
</organism>
<dbReference type="InterPro" id="IPR010258">
    <property type="entry name" value="Conjugal_tfr_TrbG/VirB9/CagX"/>
</dbReference>
<reference evidence="6" key="1">
    <citation type="submission" date="2023-07" db="EMBL/GenBank/DDBJ databases">
        <title>Genome sequence of Stenotrophomonas sp. Alg010 isolated from Sargassum waste.</title>
        <authorList>
            <person name="Mohapatra"/>
            <person name="B.R."/>
        </authorList>
    </citation>
    <scope>NUCLEOTIDE SEQUENCE [LARGE SCALE GENOMIC DNA]</scope>
    <source>
        <strain evidence="6">Alg010</strain>
    </source>
</reference>
<evidence type="ECO:0000256" key="3">
    <source>
        <dbReference type="SAM" id="MobiDB-lite"/>
    </source>
</evidence>
<dbReference type="InterPro" id="IPR038161">
    <property type="entry name" value="VirB9/CagX/TrbG_C_sf"/>
</dbReference>
<dbReference type="Proteomes" id="UP001306668">
    <property type="component" value="Unassembled WGS sequence"/>
</dbReference>
<dbReference type="EMBL" id="BTRJ01000034">
    <property type="protein sequence ID" value="GMR28790.1"/>
    <property type="molecule type" value="Genomic_DNA"/>
</dbReference>
<comment type="caution">
    <text evidence="5">The sequence shown here is derived from an EMBL/GenBank/DDBJ whole genome shotgun (WGS) entry which is preliminary data.</text>
</comment>
<feature type="compositionally biased region" description="Low complexity" evidence="3">
    <location>
        <begin position="41"/>
        <end position="57"/>
    </location>
</feature>
<dbReference type="NCBIfam" id="TIGR02775">
    <property type="entry name" value="TrbG_Ti"/>
    <property type="match status" value="1"/>
</dbReference>
<proteinExistence type="inferred from homology"/>
<evidence type="ECO:0000313" key="6">
    <source>
        <dbReference type="Proteomes" id="UP001306668"/>
    </source>
</evidence>
<dbReference type="RefSeq" id="WP_279906511.1">
    <property type="nucleotide sequence ID" value="NZ_BTRJ01000034.1"/>
</dbReference>
<evidence type="ECO:0000256" key="2">
    <source>
        <dbReference type="ARBA" id="ARBA00022729"/>
    </source>
</evidence>
<accession>A0ABQ6QFE9</accession>
<protein>
    <recommendedName>
        <fullName evidence="7">P-type conjugative transfer protein TrbG</fullName>
    </recommendedName>
</protein>
<feature type="signal peptide" evidence="4">
    <location>
        <begin position="1"/>
        <end position="20"/>
    </location>
</feature>
<gene>
    <name evidence="5" type="ORF">STENOSP10_30110</name>
</gene>
<comment type="similarity">
    <text evidence="1">Belongs to the TrbG/VirB9 family.</text>
</comment>
<dbReference type="CDD" id="cd06911">
    <property type="entry name" value="VirB9_CagX_TrbG"/>
    <property type="match status" value="1"/>
</dbReference>
<dbReference type="InterPro" id="IPR014142">
    <property type="entry name" value="TrbG_Ti"/>
</dbReference>
<keyword evidence="6" id="KW-1185">Reference proteome</keyword>
<feature type="region of interest" description="Disordered" evidence="3">
    <location>
        <begin position="24"/>
        <end position="86"/>
    </location>
</feature>
<evidence type="ECO:0000256" key="4">
    <source>
        <dbReference type="SAM" id="SignalP"/>
    </source>
</evidence>
<evidence type="ECO:0000313" key="5">
    <source>
        <dbReference type="EMBL" id="GMR28790.1"/>
    </source>
</evidence>